<protein>
    <submittedName>
        <fullName evidence="1">Uncharacterized protein</fullName>
    </submittedName>
</protein>
<dbReference type="Proteomes" id="UP000735302">
    <property type="component" value="Unassembled WGS sequence"/>
</dbReference>
<dbReference type="EMBL" id="BLXT01006878">
    <property type="protein sequence ID" value="GFO34215.1"/>
    <property type="molecule type" value="Genomic_DNA"/>
</dbReference>
<evidence type="ECO:0000313" key="1">
    <source>
        <dbReference type="EMBL" id="GFO34215.1"/>
    </source>
</evidence>
<gene>
    <name evidence="1" type="ORF">PoB_006072000</name>
</gene>
<proteinExistence type="predicted"/>
<dbReference type="AlphaFoldDB" id="A0AAV4CQN2"/>
<accession>A0AAV4CQN2</accession>
<sequence length="124" mass="14142">MVILSQIMSVNTNNQTEICKVNILESDLKSMMLKPLNNEEENDSLHPQCQANDENQRYSESKFSTLDYLYHNDNVRWCSQASTENLTHQNHTESEKSKNQGLSPKELHAIQTVVLACAIFLASQ</sequence>
<comment type="caution">
    <text evidence="1">The sequence shown here is derived from an EMBL/GenBank/DDBJ whole genome shotgun (WGS) entry which is preliminary data.</text>
</comment>
<keyword evidence="2" id="KW-1185">Reference proteome</keyword>
<reference evidence="1 2" key="1">
    <citation type="journal article" date="2021" name="Elife">
        <title>Chloroplast acquisition without the gene transfer in kleptoplastic sea slugs, Plakobranchus ocellatus.</title>
        <authorList>
            <person name="Maeda T."/>
            <person name="Takahashi S."/>
            <person name="Yoshida T."/>
            <person name="Shimamura S."/>
            <person name="Takaki Y."/>
            <person name="Nagai Y."/>
            <person name="Toyoda A."/>
            <person name="Suzuki Y."/>
            <person name="Arimoto A."/>
            <person name="Ishii H."/>
            <person name="Satoh N."/>
            <person name="Nishiyama T."/>
            <person name="Hasebe M."/>
            <person name="Maruyama T."/>
            <person name="Minagawa J."/>
            <person name="Obokata J."/>
            <person name="Shigenobu S."/>
        </authorList>
    </citation>
    <scope>NUCLEOTIDE SEQUENCE [LARGE SCALE GENOMIC DNA]</scope>
</reference>
<evidence type="ECO:0000313" key="2">
    <source>
        <dbReference type="Proteomes" id="UP000735302"/>
    </source>
</evidence>
<organism evidence="1 2">
    <name type="scientific">Plakobranchus ocellatus</name>
    <dbReference type="NCBI Taxonomy" id="259542"/>
    <lineage>
        <taxon>Eukaryota</taxon>
        <taxon>Metazoa</taxon>
        <taxon>Spiralia</taxon>
        <taxon>Lophotrochozoa</taxon>
        <taxon>Mollusca</taxon>
        <taxon>Gastropoda</taxon>
        <taxon>Heterobranchia</taxon>
        <taxon>Euthyneura</taxon>
        <taxon>Panpulmonata</taxon>
        <taxon>Sacoglossa</taxon>
        <taxon>Placobranchoidea</taxon>
        <taxon>Plakobranchidae</taxon>
        <taxon>Plakobranchus</taxon>
    </lineage>
</organism>
<name>A0AAV4CQN2_9GAST</name>